<comment type="caution">
    <text evidence="1">The sequence shown here is derived from an EMBL/GenBank/DDBJ whole genome shotgun (WGS) entry which is preliminary data.</text>
</comment>
<evidence type="ECO:0000313" key="1">
    <source>
        <dbReference type="EMBL" id="KAK3699525.1"/>
    </source>
</evidence>
<keyword evidence="2" id="KW-1185">Reference proteome</keyword>
<organism evidence="1 2">
    <name type="scientific">Vermiconidia calcicola</name>
    <dbReference type="NCBI Taxonomy" id="1690605"/>
    <lineage>
        <taxon>Eukaryota</taxon>
        <taxon>Fungi</taxon>
        <taxon>Dikarya</taxon>
        <taxon>Ascomycota</taxon>
        <taxon>Pezizomycotina</taxon>
        <taxon>Dothideomycetes</taxon>
        <taxon>Dothideomycetidae</taxon>
        <taxon>Mycosphaerellales</taxon>
        <taxon>Extremaceae</taxon>
        <taxon>Vermiconidia</taxon>
    </lineage>
</organism>
<proteinExistence type="predicted"/>
<dbReference type="Proteomes" id="UP001281147">
    <property type="component" value="Unassembled WGS sequence"/>
</dbReference>
<name>A0ACC3MPI1_9PEZI</name>
<protein>
    <submittedName>
        <fullName evidence="1">Uncharacterized protein</fullName>
    </submittedName>
</protein>
<gene>
    <name evidence="1" type="ORF">LTR37_016394</name>
</gene>
<accession>A0ACC3MPI1</accession>
<evidence type="ECO:0000313" key="2">
    <source>
        <dbReference type="Proteomes" id="UP001281147"/>
    </source>
</evidence>
<reference evidence="1" key="1">
    <citation type="submission" date="2023-07" db="EMBL/GenBank/DDBJ databases">
        <title>Black Yeasts Isolated from many extreme environments.</title>
        <authorList>
            <person name="Coleine C."/>
            <person name="Stajich J.E."/>
            <person name="Selbmann L."/>
        </authorList>
    </citation>
    <scope>NUCLEOTIDE SEQUENCE</scope>
    <source>
        <strain evidence="1">CCFEE 5714</strain>
    </source>
</reference>
<dbReference type="EMBL" id="JAUTXU010000196">
    <property type="protein sequence ID" value="KAK3699525.1"/>
    <property type="molecule type" value="Genomic_DNA"/>
</dbReference>
<sequence>MSGVRDIDGREQPAMSSSHAVDGRLAHVVAPVSWEIPPVTNLRTLEALPPAAKQRETKKIADSFASTGRNIFVHYATPILDKRRQLLLSSGITKKRYPKAAAQLWQILDPEEAFYWNEVARELRLCMKKEVLSPKGCLIHAGRVNDKAKYVWHAEVAVAAYLKLPPPQEASEAKDASSTMDYGNEKELAEDLDTLTFSHTNNTGGTADCKLTLSLKKKTSNAHTPQTNAIPAKSTGDEDVKQTELLDTLPDRFEYDQKTLYSHFARYDYNEVRQAEGKHRTAMLRQLADLFDKTGKMLFYYYAVPRLCKQSHPPTARKTVTGQAADVWRFMAGTGKEKWRKQSAKVKKQLGDGDVMGLEMLQLDSLDVEVLRLHELAEAALSDQGGN</sequence>